<dbReference type="Gene3D" id="1.20.1560.10">
    <property type="entry name" value="ABC transporter type 1, transmembrane domain"/>
    <property type="match status" value="1"/>
</dbReference>
<dbReference type="InterPro" id="IPR007213">
    <property type="entry name" value="Ppm1/Ppm2/Tcmp"/>
</dbReference>
<dbReference type="InterPro" id="IPR039421">
    <property type="entry name" value="Type_1_exporter"/>
</dbReference>
<dbReference type="RefSeq" id="WP_274373714.1">
    <property type="nucleotide sequence ID" value="NZ_CP072943.1"/>
</dbReference>
<dbReference type="InterPro" id="IPR003439">
    <property type="entry name" value="ABC_transporter-like_ATP-bd"/>
</dbReference>
<accession>A0A9Q7ACP6</accession>
<keyword evidence="6 12" id="KW-0812">Transmembrane</keyword>
<dbReference type="SUPFAM" id="SSF52540">
    <property type="entry name" value="P-loop containing nucleoside triphosphate hydrolases"/>
    <property type="match status" value="1"/>
</dbReference>
<evidence type="ECO:0000256" key="9">
    <source>
        <dbReference type="ARBA" id="ARBA00022989"/>
    </source>
</evidence>
<evidence type="ECO:0000313" key="16">
    <source>
        <dbReference type="Proteomes" id="UP000671879"/>
    </source>
</evidence>
<keyword evidence="10 12" id="KW-0472">Membrane</keyword>
<dbReference type="InterPro" id="IPR011527">
    <property type="entry name" value="ABC1_TM_dom"/>
</dbReference>
<feature type="compositionally biased region" description="Low complexity" evidence="11">
    <location>
        <begin position="263"/>
        <end position="272"/>
    </location>
</feature>
<feature type="transmembrane region" description="Helical" evidence="12">
    <location>
        <begin position="448"/>
        <end position="468"/>
    </location>
</feature>
<dbReference type="SMART" id="SM00382">
    <property type="entry name" value="AAA"/>
    <property type="match status" value="1"/>
</dbReference>
<dbReference type="Pfam" id="PF00664">
    <property type="entry name" value="ABC_membrane"/>
    <property type="match status" value="1"/>
</dbReference>
<dbReference type="InterPro" id="IPR003593">
    <property type="entry name" value="AAA+_ATPase"/>
</dbReference>
<dbReference type="InterPro" id="IPR017871">
    <property type="entry name" value="ABC_transporter-like_CS"/>
</dbReference>
<dbReference type="GO" id="GO:0032259">
    <property type="term" value="P:methylation"/>
    <property type="evidence" value="ECO:0007669"/>
    <property type="project" value="UniProtKB-KW"/>
</dbReference>
<dbReference type="GO" id="GO:0005886">
    <property type="term" value="C:plasma membrane"/>
    <property type="evidence" value="ECO:0007669"/>
    <property type="project" value="UniProtKB-SubCell"/>
</dbReference>
<dbReference type="EMBL" id="CP072943">
    <property type="protein sequence ID" value="QTX32478.1"/>
    <property type="molecule type" value="Genomic_DNA"/>
</dbReference>
<evidence type="ECO:0000256" key="8">
    <source>
        <dbReference type="ARBA" id="ARBA00022840"/>
    </source>
</evidence>
<keyword evidence="3" id="KW-1003">Cell membrane</keyword>
<dbReference type="PROSITE" id="PS50893">
    <property type="entry name" value="ABC_TRANSPORTER_2"/>
    <property type="match status" value="1"/>
</dbReference>
<comment type="subcellular location">
    <subcellularLocation>
        <location evidence="1">Cell membrane</location>
        <topology evidence="1">Multi-pass membrane protein</topology>
    </subcellularLocation>
</comment>
<dbReference type="GO" id="GO:0140359">
    <property type="term" value="F:ABC-type transporter activity"/>
    <property type="evidence" value="ECO:0007669"/>
    <property type="project" value="InterPro"/>
</dbReference>
<dbReference type="GO" id="GO:0016887">
    <property type="term" value="F:ATP hydrolysis activity"/>
    <property type="evidence" value="ECO:0007669"/>
    <property type="project" value="InterPro"/>
</dbReference>
<feature type="transmembrane region" description="Helical" evidence="12">
    <location>
        <begin position="527"/>
        <end position="549"/>
    </location>
</feature>
<dbReference type="SUPFAM" id="SSF90123">
    <property type="entry name" value="ABC transporter transmembrane region"/>
    <property type="match status" value="1"/>
</dbReference>
<dbReference type="Pfam" id="PF04072">
    <property type="entry name" value="LCM"/>
    <property type="match status" value="1"/>
</dbReference>
<dbReference type="PANTHER" id="PTHR24221">
    <property type="entry name" value="ATP-BINDING CASSETTE SUB-FAMILY B"/>
    <property type="match status" value="1"/>
</dbReference>
<feature type="compositionally biased region" description="Basic and acidic residues" evidence="11">
    <location>
        <begin position="274"/>
        <end position="299"/>
    </location>
</feature>
<evidence type="ECO:0000256" key="2">
    <source>
        <dbReference type="ARBA" id="ARBA00022448"/>
    </source>
</evidence>
<dbReference type="PROSITE" id="PS50929">
    <property type="entry name" value="ABC_TM1F"/>
    <property type="match status" value="1"/>
</dbReference>
<dbReference type="AlphaFoldDB" id="A0A9Q7ACP6"/>
<organism evidence="15 16">
    <name type="scientific">Aminithiophilus ramosus</name>
    <dbReference type="NCBI Taxonomy" id="3029084"/>
    <lineage>
        <taxon>Bacteria</taxon>
        <taxon>Thermotogati</taxon>
        <taxon>Synergistota</taxon>
        <taxon>Synergistia</taxon>
        <taxon>Synergistales</taxon>
        <taxon>Aminithiophilaceae</taxon>
        <taxon>Aminithiophilus</taxon>
    </lineage>
</organism>
<dbReference type="Pfam" id="PF00005">
    <property type="entry name" value="ABC_tran"/>
    <property type="match status" value="1"/>
</dbReference>
<evidence type="ECO:0000259" key="13">
    <source>
        <dbReference type="PROSITE" id="PS50893"/>
    </source>
</evidence>
<feature type="region of interest" description="Disordered" evidence="11">
    <location>
        <begin position="258"/>
        <end position="342"/>
    </location>
</feature>
<evidence type="ECO:0000256" key="3">
    <source>
        <dbReference type="ARBA" id="ARBA00022475"/>
    </source>
</evidence>
<evidence type="ECO:0000256" key="4">
    <source>
        <dbReference type="ARBA" id="ARBA00022603"/>
    </source>
</evidence>
<evidence type="ECO:0000256" key="6">
    <source>
        <dbReference type="ARBA" id="ARBA00022692"/>
    </source>
</evidence>
<proteinExistence type="predicted"/>
<keyword evidence="8 15" id="KW-0067">ATP-binding</keyword>
<feature type="domain" description="ABC transmembrane type-1" evidence="14">
    <location>
        <begin position="346"/>
        <end position="587"/>
    </location>
</feature>
<dbReference type="GO" id="GO:0005524">
    <property type="term" value="F:ATP binding"/>
    <property type="evidence" value="ECO:0007669"/>
    <property type="project" value="UniProtKB-KW"/>
</dbReference>
<protein>
    <submittedName>
        <fullName evidence="15">ATP-binding cassette domain-containing protein</fullName>
    </submittedName>
</protein>
<evidence type="ECO:0000256" key="10">
    <source>
        <dbReference type="ARBA" id="ARBA00023136"/>
    </source>
</evidence>
<feature type="transmembrane region" description="Helical" evidence="12">
    <location>
        <begin position="421"/>
        <end position="442"/>
    </location>
</feature>
<evidence type="ECO:0000256" key="7">
    <source>
        <dbReference type="ARBA" id="ARBA00022741"/>
    </source>
</evidence>
<feature type="transmembrane region" description="Helical" evidence="12">
    <location>
        <begin position="346"/>
        <end position="373"/>
    </location>
</feature>
<dbReference type="SUPFAM" id="SSF53335">
    <property type="entry name" value="S-adenosyl-L-methionine-dependent methyltransferases"/>
    <property type="match status" value="1"/>
</dbReference>
<evidence type="ECO:0000259" key="14">
    <source>
        <dbReference type="PROSITE" id="PS50929"/>
    </source>
</evidence>
<gene>
    <name evidence="15" type="ORF">KAR29_00565</name>
</gene>
<dbReference type="GO" id="GO:0008168">
    <property type="term" value="F:methyltransferase activity"/>
    <property type="evidence" value="ECO:0007669"/>
    <property type="project" value="UniProtKB-KW"/>
</dbReference>
<dbReference type="Proteomes" id="UP000671879">
    <property type="component" value="Chromosome"/>
</dbReference>
<keyword evidence="5" id="KW-0808">Transferase</keyword>
<dbReference type="PANTHER" id="PTHR24221:SF397">
    <property type="entry name" value="ABC TRANSPORTER, ATP-BINDING TRANSMEMBRANE PROTEIN"/>
    <property type="match status" value="1"/>
</dbReference>
<keyword evidence="9 12" id="KW-1133">Transmembrane helix</keyword>
<dbReference type="InterPro" id="IPR036640">
    <property type="entry name" value="ABC1_TM_sf"/>
</dbReference>
<sequence>MEKDGTSPIGSLPETMLITLWAKAAETAREDGLFRDPKAVEIVRQIDYDFSVFDACWKSQLGVAVRSMILDRETRRFVDAHPEGAVVNLGAGLDSRLERIGAREIDWYDLDLPEGIEMRRRFFDETGRRRFIARSVFDFSWMDEIGAVKSPPLFIAEGLLMYFPEEQVRSLFVELARRFPRGEMLFEATAPFVVGRARWHDSLSKVGEGLEFLWGPDDPESVADWSEAIRFLGKWNYFDYARPRWRSMRLFRHIPPCDGPCPATSSTSASTTFPEKRGTNHEKAGHRQTPGDRRGKERPSGPLRWPGGPQRRLRPGALSVGLSHPGRTAGQGRGSKPDRRPSHDPLGLVALVGLVASLLFLYVGSMAAHVAAFRILYGLRVRLAEHVGRLPLGYLSSRDPGDMANMIMGDFALLEQALSHFVPQLAGALLMPLLALVGLFSLDPTMALAMFFALPLAVAVMAAATKLLRVLGRRHMKAKIGAANRLQEYLYGIRVVKAFNLTGSRFRRLERSFRELMNESIRLEGTIGPFVMAAVALLRTGLTVMILVGVHRLLGGRLDPFVFVTFLVVGSRVFDPLTLALINYAELRYAEQAGERILRLGREPVMAGTETPPESASVVVRDLSFGYGDVPVLRDLSAAFPQGSLTALVGPSGSGKSTLLKLIARFYDADSGQVLFGGRDVRELDPEALMGRVSMVFQDVYLFQDTVANNIRFGREDATDGEVIAAAKKARCHDFIRKLPKGYDSLVGEGGCTLSGGEKQRLSIARALIKDAPLVLLDEATASLDPENELEIQRAVDSLVAGRTVIVVAHRLKTVCRADSIVVLDEGRVVERGRHEELLARDGLYARLWKIQQESLGWSLAPAPESLPV</sequence>
<evidence type="ECO:0000313" key="15">
    <source>
        <dbReference type="EMBL" id="QTX32478.1"/>
    </source>
</evidence>
<dbReference type="GO" id="GO:0034040">
    <property type="term" value="F:ATPase-coupled lipid transmembrane transporter activity"/>
    <property type="evidence" value="ECO:0007669"/>
    <property type="project" value="TreeGrafter"/>
</dbReference>
<dbReference type="FunFam" id="3.40.50.300:FF:000221">
    <property type="entry name" value="Multidrug ABC transporter ATP-binding protein"/>
    <property type="match status" value="1"/>
</dbReference>
<keyword evidence="4" id="KW-0489">Methyltransferase</keyword>
<dbReference type="CDD" id="cd07346">
    <property type="entry name" value="ABC_6TM_exporters"/>
    <property type="match status" value="1"/>
</dbReference>
<evidence type="ECO:0000256" key="1">
    <source>
        <dbReference type="ARBA" id="ARBA00004651"/>
    </source>
</evidence>
<evidence type="ECO:0000256" key="11">
    <source>
        <dbReference type="SAM" id="MobiDB-lite"/>
    </source>
</evidence>
<keyword evidence="2" id="KW-0813">Transport</keyword>
<evidence type="ECO:0000256" key="5">
    <source>
        <dbReference type="ARBA" id="ARBA00022679"/>
    </source>
</evidence>
<dbReference type="PROSITE" id="PS00211">
    <property type="entry name" value="ABC_TRANSPORTER_1"/>
    <property type="match status" value="1"/>
</dbReference>
<feature type="domain" description="ABC transporter" evidence="13">
    <location>
        <begin position="618"/>
        <end position="851"/>
    </location>
</feature>
<dbReference type="Gene3D" id="3.40.50.300">
    <property type="entry name" value="P-loop containing nucleotide triphosphate hydrolases"/>
    <property type="match status" value="1"/>
</dbReference>
<evidence type="ECO:0000256" key="12">
    <source>
        <dbReference type="SAM" id="Phobius"/>
    </source>
</evidence>
<name>A0A9Q7ACP6_9BACT</name>
<dbReference type="InterPro" id="IPR029063">
    <property type="entry name" value="SAM-dependent_MTases_sf"/>
</dbReference>
<reference evidence="16" key="1">
    <citation type="submission" date="2021-04" db="EMBL/GenBank/DDBJ databases">
        <title>A novel Synergistetes isolate from a pyrite-forming mixed culture.</title>
        <authorList>
            <person name="Bunk B."/>
            <person name="Sproer C."/>
            <person name="Spring S."/>
            <person name="Pester M."/>
        </authorList>
    </citation>
    <scope>NUCLEOTIDE SEQUENCE [LARGE SCALE GENOMIC DNA]</scope>
    <source>
        <strain evidence="16">J.5.4.2-T.3.5.2</strain>
    </source>
</reference>
<dbReference type="InterPro" id="IPR027417">
    <property type="entry name" value="P-loop_NTPase"/>
</dbReference>
<keyword evidence="7" id="KW-0547">Nucleotide-binding</keyword>
<dbReference type="Gene3D" id="3.40.50.150">
    <property type="entry name" value="Vaccinia Virus protein VP39"/>
    <property type="match status" value="1"/>
</dbReference>
<dbReference type="KEGG" id="aram:KAR29_00565"/>
<keyword evidence="16" id="KW-1185">Reference proteome</keyword>